<sequence length="262" mass="30846">MDQEKAFTYFTRLPPELRIMVWREAIRNQDRVVVVRNLQIVVVRDQRSPRGRLPALMLTCKESSAELLRQYHKKLANGYFFSRRNITVTSKRRGSLFFPHIDILRIEFGRPSIYSAWYRITSNWNDSKTVVGHMRRFSEYGARRIGASDIWYIGELLRHDHSASRRGSYQPHLSWLRSVEEFLLLDQQNDAVMASWRRQTVENPPSINSRVDEFDMRPYGFVRVKWMDPVRNTSISRLGGQMTTTADVTNARSKDDSIKFIL</sequence>
<evidence type="ECO:0000259" key="1">
    <source>
        <dbReference type="Pfam" id="PF20150"/>
    </source>
</evidence>
<accession>A0ABR2XI24</accession>
<evidence type="ECO:0000313" key="2">
    <source>
        <dbReference type="EMBL" id="KAK9773428.1"/>
    </source>
</evidence>
<name>A0ABR2XI24_9PEZI</name>
<dbReference type="Proteomes" id="UP001465668">
    <property type="component" value="Unassembled WGS sequence"/>
</dbReference>
<comment type="caution">
    <text evidence="2">The sequence shown here is derived from an EMBL/GenBank/DDBJ whole genome shotgun (WGS) entry which is preliminary data.</text>
</comment>
<feature type="domain" description="2EXR" evidence="1">
    <location>
        <begin position="7"/>
        <end position="103"/>
    </location>
</feature>
<keyword evidence="3" id="KW-1185">Reference proteome</keyword>
<evidence type="ECO:0000313" key="3">
    <source>
        <dbReference type="Proteomes" id="UP001465668"/>
    </source>
</evidence>
<reference evidence="2 3" key="1">
    <citation type="submission" date="2024-02" db="EMBL/GenBank/DDBJ databases">
        <title>First draft genome assembly of two strains of Seiridium cardinale.</title>
        <authorList>
            <person name="Emiliani G."/>
            <person name="Scali E."/>
        </authorList>
    </citation>
    <scope>NUCLEOTIDE SEQUENCE [LARGE SCALE GENOMIC DNA]</scope>
    <source>
        <strain evidence="2 3">BM-138-000479</strain>
    </source>
</reference>
<dbReference type="PANTHER" id="PTHR35910">
    <property type="entry name" value="2EXR DOMAIN-CONTAINING PROTEIN"/>
    <property type="match status" value="1"/>
</dbReference>
<proteinExistence type="predicted"/>
<organism evidence="2 3">
    <name type="scientific">Seiridium cardinale</name>
    <dbReference type="NCBI Taxonomy" id="138064"/>
    <lineage>
        <taxon>Eukaryota</taxon>
        <taxon>Fungi</taxon>
        <taxon>Dikarya</taxon>
        <taxon>Ascomycota</taxon>
        <taxon>Pezizomycotina</taxon>
        <taxon>Sordariomycetes</taxon>
        <taxon>Xylariomycetidae</taxon>
        <taxon>Amphisphaeriales</taxon>
        <taxon>Sporocadaceae</taxon>
        <taxon>Seiridium</taxon>
    </lineage>
</organism>
<dbReference type="PANTHER" id="PTHR35910:SF1">
    <property type="entry name" value="2EXR DOMAIN-CONTAINING PROTEIN"/>
    <property type="match status" value="1"/>
</dbReference>
<dbReference type="EMBL" id="JARVKM010000051">
    <property type="protein sequence ID" value="KAK9773428.1"/>
    <property type="molecule type" value="Genomic_DNA"/>
</dbReference>
<protein>
    <submittedName>
        <fullName evidence="2">2EXR domain-containing protein</fullName>
    </submittedName>
</protein>
<dbReference type="InterPro" id="IPR045518">
    <property type="entry name" value="2EXR"/>
</dbReference>
<gene>
    <name evidence="2" type="ORF">SCAR479_09961</name>
</gene>
<dbReference type="Pfam" id="PF20150">
    <property type="entry name" value="2EXR"/>
    <property type="match status" value="1"/>
</dbReference>